<dbReference type="InterPro" id="IPR007324">
    <property type="entry name" value="Sugar-bd_dom_put"/>
</dbReference>
<dbReference type="STRING" id="180332.GCA_000797495_03811"/>
<dbReference type="InterPro" id="IPR051054">
    <property type="entry name" value="SorC_transcr_regulators"/>
</dbReference>
<accession>A0A4U8Q963</accession>
<sequence>MMNDYKKIELLVQVAKLYYENDYSQEMVAKKLSLSRPYISKLLNEAKEVGIVRVQVIDPMSVESKLEQKFRNKFNLKKVIITPSNADENPLSRIGMEMARYLNSIIKNGDILGLSWGDTLFECSKSLIGREDLENVTAVLLCGGISNLKKNIYSTEIANNFANKLRASSYVLPLPAVVDNKKMKDIIQRDHNMGKVLQYGYDANIAVFTMGAFGLKSAIVRAGYLSDRTMEELSQKGAVGDICSHIIDINGNICDMELDERTIAVPLDVIRQKEYRIGVAQGTSKIDSICGALNGGLINVLITNEETAELVWNKIEKMECD</sequence>
<evidence type="ECO:0000313" key="7">
    <source>
        <dbReference type="Proteomes" id="UP000306509"/>
    </source>
</evidence>
<reference evidence="6 7" key="1">
    <citation type="journal article" date="2019" name="Anaerobe">
        <title>Detection of Robinsoniella peoriensis in multiple bone samples of a trauma patient.</title>
        <authorList>
            <person name="Schrottner P."/>
            <person name="Hartwich K."/>
            <person name="Bunk B."/>
            <person name="Schober I."/>
            <person name="Helbig S."/>
            <person name="Rudolph W.W."/>
            <person name="Gunzer F."/>
        </authorList>
    </citation>
    <scope>NUCLEOTIDE SEQUENCE [LARGE SCALE GENOMIC DNA]</scope>
    <source>
        <strain evidence="6 7">DSM 106044</strain>
    </source>
</reference>
<keyword evidence="3" id="KW-0238">DNA-binding</keyword>
<protein>
    <submittedName>
        <fullName evidence="6">Deoxyribonucleoside regulator</fullName>
    </submittedName>
</protein>
<dbReference type="GO" id="GO:0003677">
    <property type="term" value="F:DNA binding"/>
    <property type="evidence" value="ECO:0007669"/>
    <property type="project" value="UniProtKB-KW"/>
</dbReference>
<keyword evidence="4" id="KW-0804">Transcription</keyword>
<evidence type="ECO:0000256" key="4">
    <source>
        <dbReference type="ARBA" id="ARBA00023163"/>
    </source>
</evidence>
<evidence type="ECO:0000256" key="3">
    <source>
        <dbReference type="ARBA" id="ARBA00023125"/>
    </source>
</evidence>
<organism evidence="6 7">
    <name type="scientific">Robinsoniella peoriensis</name>
    <dbReference type="NCBI Taxonomy" id="180332"/>
    <lineage>
        <taxon>Bacteria</taxon>
        <taxon>Bacillati</taxon>
        <taxon>Bacillota</taxon>
        <taxon>Clostridia</taxon>
        <taxon>Lachnospirales</taxon>
        <taxon>Lachnospiraceae</taxon>
        <taxon>Robinsoniella</taxon>
    </lineage>
</organism>
<dbReference type="Proteomes" id="UP000306509">
    <property type="component" value="Unassembled WGS sequence"/>
</dbReference>
<comment type="similarity">
    <text evidence="1">Belongs to the SorC transcriptional regulatory family.</text>
</comment>
<dbReference type="Pfam" id="PF04198">
    <property type="entry name" value="Sugar-bind"/>
    <property type="match status" value="1"/>
</dbReference>
<dbReference type="Gene3D" id="1.10.10.60">
    <property type="entry name" value="Homeodomain-like"/>
    <property type="match status" value="1"/>
</dbReference>
<comment type="caution">
    <text evidence="6">The sequence shown here is derived from an EMBL/GenBank/DDBJ whole genome shotgun (WGS) entry which is preliminary data.</text>
</comment>
<keyword evidence="7" id="KW-1185">Reference proteome</keyword>
<dbReference type="AlphaFoldDB" id="A0A4U8Q963"/>
<dbReference type="Gene3D" id="3.40.50.1360">
    <property type="match status" value="1"/>
</dbReference>
<dbReference type="SUPFAM" id="SSF100950">
    <property type="entry name" value="NagB/RpiA/CoA transferase-like"/>
    <property type="match status" value="1"/>
</dbReference>
<keyword evidence="2" id="KW-0805">Transcription regulation</keyword>
<evidence type="ECO:0000313" key="6">
    <source>
        <dbReference type="EMBL" id="TLC98335.1"/>
    </source>
</evidence>
<evidence type="ECO:0000256" key="1">
    <source>
        <dbReference type="ARBA" id="ARBA00010466"/>
    </source>
</evidence>
<dbReference type="GO" id="GO:0030246">
    <property type="term" value="F:carbohydrate binding"/>
    <property type="evidence" value="ECO:0007669"/>
    <property type="project" value="InterPro"/>
</dbReference>
<dbReference type="PANTHER" id="PTHR34294:SF1">
    <property type="entry name" value="TRANSCRIPTIONAL REGULATOR LSRR"/>
    <property type="match status" value="1"/>
</dbReference>
<dbReference type="InterPro" id="IPR037171">
    <property type="entry name" value="NagB/RpiA_transferase-like"/>
</dbReference>
<dbReference type="PANTHER" id="PTHR34294">
    <property type="entry name" value="TRANSCRIPTIONAL REGULATOR-RELATED"/>
    <property type="match status" value="1"/>
</dbReference>
<evidence type="ECO:0000256" key="2">
    <source>
        <dbReference type="ARBA" id="ARBA00023015"/>
    </source>
</evidence>
<feature type="domain" description="Sugar-binding" evidence="5">
    <location>
        <begin position="62"/>
        <end position="311"/>
    </location>
</feature>
<dbReference type="EMBL" id="QGQD01000097">
    <property type="protein sequence ID" value="TLC98335.1"/>
    <property type="molecule type" value="Genomic_DNA"/>
</dbReference>
<gene>
    <name evidence="6" type="primary">deoR</name>
    <name evidence="6" type="ORF">DSM106044_04851</name>
</gene>
<evidence type="ECO:0000259" key="5">
    <source>
        <dbReference type="Pfam" id="PF04198"/>
    </source>
</evidence>
<name>A0A4U8Q963_9FIRM</name>
<proteinExistence type="inferred from homology"/>